<evidence type="ECO:0000256" key="3">
    <source>
        <dbReference type="ARBA" id="ARBA00012944"/>
    </source>
</evidence>
<feature type="transmembrane region" description="Helical" evidence="15">
    <location>
        <begin position="25"/>
        <end position="46"/>
    </location>
</feature>
<dbReference type="GO" id="GO:0008137">
    <property type="term" value="F:NADH dehydrogenase (ubiquinone) activity"/>
    <property type="evidence" value="ECO:0007669"/>
    <property type="project" value="UniProtKB-UniRule"/>
</dbReference>
<protein>
    <recommendedName>
        <fullName evidence="4 15">NADH-ubiquinone oxidoreductase chain 6</fullName>
        <ecNumber evidence="3 15">7.1.1.2</ecNumber>
    </recommendedName>
</protein>
<feature type="transmembrane region" description="Helical" evidence="15">
    <location>
        <begin position="53"/>
        <end position="72"/>
    </location>
</feature>
<gene>
    <name evidence="16" type="primary">nd6</name>
</gene>
<keyword evidence="6 15" id="KW-0679">Respiratory chain</keyword>
<keyword evidence="5 15" id="KW-0813">Transport</keyword>
<evidence type="ECO:0000256" key="7">
    <source>
        <dbReference type="ARBA" id="ARBA00022692"/>
    </source>
</evidence>
<comment type="similarity">
    <text evidence="2 15">Belongs to the complex I subunit 6 family.</text>
</comment>
<dbReference type="GO" id="GO:0031966">
    <property type="term" value="C:mitochondrial membrane"/>
    <property type="evidence" value="ECO:0007669"/>
    <property type="project" value="UniProtKB-SubCell"/>
</dbReference>
<comment type="subcellular location">
    <subcellularLocation>
        <location evidence="1 15">Mitochondrion membrane</location>
        <topology evidence="1 15">Multi-pass membrane protein</topology>
    </subcellularLocation>
</comment>
<keyword evidence="15" id="KW-0830">Ubiquinone</keyword>
<reference evidence="16" key="2">
    <citation type="submission" date="2006-03" db="EMBL/GenBank/DDBJ databases">
        <authorList>
            <person name="Douglas D.A."/>
        </authorList>
    </citation>
    <scope>NUCLEOTIDE SEQUENCE</scope>
</reference>
<evidence type="ECO:0000256" key="14">
    <source>
        <dbReference type="ARBA" id="ARBA00049551"/>
    </source>
</evidence>
<evidence type="ECO:0000256" key="6">
    <source>
        <dbReference type="ARBA" id="ARBA00022660"/>
    </source>
</evidence>
<evidence type="ECO:0000256" key="12">
    <source>
        <dbReference type="ARBA" id="ARBA00023128"/>
    </source>
</evidence>
<organism evidence="16">
    <name type="scientific">Anilios australis</name>
    <name type="common">Southern blind snake</name>
    <dbReference type="NCBI Taxonomy" id="71009"/>
    <lineage>
        <taxon>Eukaryota</taxon>
        <taxon>Metazoa</taxon>
        <taxon>Chordata</taxon>
        <taxon>Craniata</taxon>
        <taxon>Vertebrata</taxon>
        <taxon>Euteleostomi</taxon>
        <taxon>Lepidosauria</taxon>
        <taxon>Squamata</taxon>
        <taxon>Bifurcata</taxon>
        <taxon>Unidentata</taxon>
        <taxon>Episquamata</taxon>
        <taxon>Toxicofera</taxon>
        <taxon>Serpentes</taxon>
        <taxon>Typhlopoidea</taxon>
        <taxon>Typhlopidae</taxon>
        <taxon>Anilios</taxon>
    </lineage>
</organism>
<evidence type="ECO:0000256" key="15">
    <source>
        <dbReference type="RuleBase" id="RU004430"/>
    </source>
</evidence>
<reference evidence="16" key="1">
    <citation type="journal article" date="2006" name="Zool. Scr.">
        <title>A mitogenomic study on the phylogenetic position of snakes.</title>
        <authorList>
            <person name="Douglas D."/>
            <person name="Janke A."/>
            <person name="Arnason U."/>
        </authorList>
    </citation>
    <scope>NUCLEOTIDE SEQUENCE</scope>
</reference>
<feature type="transmembrane region" description="Helical" evidence="15">
    <location>
        <begin position="149"/>
        <end position="167"/>
    </location>
</feature>
<geneLocation type="mitochondrion" evidence="16"/>
<accession>A0PDP6</accession>
<proteinExistence type="inferred from homology"/>
<dbReference type="EMBL" id="AM236346">
    <property type="protein sequence ID" value="CAL37032.1"/>
    <property type="molecule type" value="Genomic_DNA"/>
</dbReference>
<dbReference type="Pfam" id="PF00499">
    <property type="entry name" value="Oxidored_q3"/>
    <property type="match status" value="1"/>
</dbReference>
<evidence type="ECO:0000256" key="11">
    <source>
        <dbReference type="ARBA" id="ARBA00023027"/>
    </source>
</evidence>
<evidence type="ECO:0000256" key="10">
    <source>
        <dbReference type="ARBA" id="ARBA00022989"/>
    </source>
</evidence>
<keyword evidence="8 15" id="KW-1278">Translocase</keyword>
<keyword evidence="12 15" id="KW-0496">Mitochondrion</keyword>
<keyword evidence="11 15" id="KW-0520">NAD</keyword>
<keyword evidence="13 15" id="KW-0472">Membrane</keyword>
<dbReference type="EC" id="7.1.1.2" evidence="3 15"/>
<evidence type="ECO:0000256" key="5">
    <source>
        <dbReference type="ARBA" id="ARBA00022448"/>
    </source>
</evidence>
<name>A0PDP6_9SAUR</name>
<comment type="catalytic activity">
    <reaction evidence="14 15">
        <text>a ubiquinone + NADH + 5 H(+)(in) = a ubiquinol + NAD(+) + 4 H(+)(out)</text>
        <dbReference type="Rhea" id="RHEA:29091"/>
        <dbReference type="Rhea" id="RHEA-COMP:9565"/>
        <dbReference type="Rhea" id="RHEA-COMP:9566"/>
        <dbReference type="ChEBI" id="CHEBI:15378"/>
        <dbReference type="ChEBI" id="CHEBI:16389"/>
        <dbReference type="ChEBI" id="CHEBI:17976"/>
        <dbReference type="ChEBI" id="CHEBI:57540"/>
        <dbReference type="ChEBI" id="CHEBI:57945"/>
        <dbReference type="EC" id="7.1.1.2"/>
    </reaction>
</comment>
<evidence type="ECO:0000256" key="2">
    <source>
        <dbReference type="ARBA" id="ARBA00005698"/>
    </source>
</evidence>
<sequence>MEFFIFLLCLCIVIGLYGLCSSVVPYFGVVCVIISSVFSCGLIAAFGSAFVSLLLFIVYLGGMMVVFAYSVAMTEGFEFADMKGRIFVWESMVLSGVLGVVIMLSLWVSGVGSSMISSFGDGLWGFVLVDGVGVALLYSVGWVSLVVCGWGLLLVLFVVVEMVRCGFHGGTLRSV</sequence>
<dbReference type="PANTHER" id="PTHR11435:SF1">
    <property type="entry name" value="NADH-UBIQUINONE OXIDOREDUCTASE CHAIN 6"/>
    <property type="match status" value="1"/>
</dbReference>
<keyword evidence="7 15" id="KW-0812">Transmembrane</keyword>
<dbReference type="InterPro" id="IPR001457">
    <property type="entry name" value="NADH_UbQ/plastoQ_OxRdtase_su6"/>
</dbReference>
<dbReference type="PANTHER" id="PTHR11435">
    <property type="entry name" value="NADH UBIQUINONE OXIDOREDUCTASE SUBUNIT ND6"/>
    <property type="match status" value="1"/>
</dbReference>
<evidence type="ECO:0000256" key="8">
    <source>
        <dbReference type="ARBA" id="ARBA00022967"/>
    </source>
</evidence>
<evidence type="ECO:0000256" key="9">
    <source>
        <dbReference type="ARBA" id="ARBA00022982"/>
    </source>
</evidence>
<evidence type="ECO:0000256" key="1">
    <source>
        <dbReference type="ARBA" id="ARBA00004225"/>
    </source>
</evidence>
<evidence type="ECO:0000256" key="4">
    <source>
        <dbReference type="ARBA" id="ARBA00021095"/>
    </source>
</evidence>
<dbReference type="AlphaFoldDB" id="A0PDP6"/>
<dbReference type="InterPro" id="IPR050269">
    <property type="entry name" value="ComplexI_Subunit6"/>
</dbReference>
<comment type="function">
    <text evidence="15">Core subunit of the mitochondrial membrane respiratory chain NADH dehydrogenase (Complex I) which catalyzes electron transfer from NADH through the respiratory chain, using ubiquinone as an electron acceptor. Essential for the catalytic activity and assembly of complex I.</text>
</comment>
<keyword evidence="9 15" id="KW-0249">Electron transport</keyword>
<keyword evidence="10 15" id="KW-1133">Transmembrane helix</keyword>
<evidence type="ECO:0000313" key="16">
    <source>
        <dbReference type="EMBL" id="CAL37032.1"/>
    </source>
</evidence>
<feature type="transmembrane region" description="Helical" evidence="15">
    <location>
        <begin position="92"/>
        <end position="111"/>
    </location>
</feature>
<evidence type="ECO:0000256" key="13">
    <source>
        <dbReference type="ARBA" id="ARBA00023136"/>
    </source>
</evidence>